<dbReference type="Proteomes" id="UP001307849">
    <property type="component" value="Unassembled WGS sequence"/>
</dbReference>
<sequence>MPKHLLSLPYEIKYKILSEAIGFNVDFVFKSGSQIREIRDKAIAEEWVTHRGEPVRLEELHCLIIRAIPTRTPTACLLVSHEFSELVSQVVSDMDKANWKRQSKIMNDDII</sequence>
<proteinExistence type="predicted"/>
<dbReference type="AlphaFoldDB" id="A0AAN8NBR9"/>
<keyword evidence="2" id="KW-1185">Reference proteome</keyword>
<accession>A0AAN8NBR9</accession>
<protein>
    <submittedName>
        <fullName evidence="1">Uncharacterized protein</fullName>
    </submittedName>
</protein>
<reference evidence="1 2" key="1">
    <citation type="submission" date="2019-10" db="EMBL/GenBank/DDBJ databases">
        <authorList>
            <person name="Palmer J.M."/>
        </authorList>
    </citation>
    <scope>NUCLEOTIDE SEQUENCE [LARGE SCALE GENOMIC DNA]</scope>
    <source>
        <strain evidence="1 2">TWF506</strain>
    </source>
</reference>
<organism evidence="1 2">
    <name type="scientific">Arthrobotrys conoides</name>
    <dbReference type="NCBI Taxonomy" id="74498"/>
    <lineage>
        <taxon>Eukaryota</taxon>
        <taxon>Fungi</taxon>
        <taxon>Dikarya</taxon>
        <taxon>Ascomycota</taxon>
        <taxon>Pezizomycotina</taxon>
        <taxon>Orbiliomycetes</taxon>
        <taxon>Orbiliales</taxon>
        <taxon>Orbiliaceae</taxon>
        <taxon>Arthrobotrys</taxon>
    </lineage>
</organism>
<dbReference type="EMBL" id="JAVHJM010000003">
    <property type="protein sequence ID" value="KAK6516309.1"/>
    <property type="molecule type" value="Genomic_DNA"/>
</dbReference>
<name>A0AAN8NBR9_9PEZI</name>
<comment type="caution">
    <text evidence="1">The sequence shown here is derived from an EMBL/GenBank/DDBJ whole genome shotgun (WGS) entry which is preliminary data.</text>
</comment>
<evidence type="ECO:0000313" key="2">
    <source>
        <dbReference type="Proteomes" id="UP001307849"/>
    </source>
</evidence>
<evidence type="ECO:0000313" key="1">
    <source>
        <dbReference type="EMBL" id="KAK6516309.1"/>
    </source>
</evidence>
<gene>
    <name evidence="1" type="ORF">TWF506_006218</name>
</gene>